<organism evidence="1 2">
    <name type="scientific">Sagittula marina</name>
    <dbReference type="NCBI Taxonomy" id="943940"/>
    <lineage>
        <taxon>Bacteria</taxon>
        <taxon>Pseudomonadati</taxon>
        <taxon>Pseudomonadota</taxon>
        <taxon>Alphaproteobacteria</taxon>
        <taxon>Rhodobacterales</taxon>
        <taxon>Roseobacteraceae</taxon>
        <taxon>Sagittula</taxon>
    </lineage>
</organism>
<keyword evidence="2" id="KW-1185">Reference proteome</keyword>
<dbReference type="EMBL" id="JACIEJ010000001">
    <property type="protein sequence ID" value="MBB3984008.1"/>
    <property type="molecule type" value="Genomic_DNA"/>
</dbReference>
<reference evidence="1 2" key="1">
    <citation type="submission" date="2020-08" db="EMBL/GenBank/DDBJ databases">
        <title>Genomic Encyclopedia of Type Strains, Phase IV (KMG-IV): sequencing the most valuable type-strain genomes for metagenomic binning, comparative biology and taxonomic classification.</title>
        <authorList>
            <person name="Goeker M."/>
        </authorList>
    </citation>
    <scope>NUCLEOTIDE SEQUENCE [LARGE SCALE GENOMIC DNA]</scope>
    <source>
        <strain evidence="1 2">DSM 102235</strain>
    </source>
</reference>
<comment type="caution">
    <text evidence="1">The sequence shown here is derived from an EMBL/GenBank/DDBJ whole genome shotgun (WGS) entry which is preliminary data.</text>
</comment>
<evidence type="ECO:0000313" key="1">
    <source>
        <dbReference type="EMBL" id="MBB3984008.1"/>
    </source>
</evidence>
<dbReference type="Proteomes" id="UP000541426">
    <property type="component" value="Unassembled WGS sequence"/>
</dbReference>
<accession>A0A7W6DJ68</accession>
<dbReference type="AlphaFoldDB" id="A0A7W6DJ68"/>
<proteinExistence type="predicted"/>
<name>A0A7W6DJ68_9RHOB</name>
<gene>
    <name evidence="1" type="ORF">GGQ68_000319</name>
</gene>
<sequence length="64" mass="7554">MAFSQEAGEHKWASRAVLKQSCQLERVHIDGEQKRDGRGEGNHRCNQRLRFRCGQKYARQIRKL</sequence>
<evidence type="ECO:0000313" key="2">
    <source>
        <dbReference type="Proteomes" id="UP000541426"/>
    </source>
</evidence>
<protein>
    <submittedName>
        <fullName evidence="1">Uncharacterized protein</fullName>
    </submittedName>
</protein>